<proteinExistence type="predicted"/>
<gene>
    <name evidence="2" type="ORF">GGD89_000948</name>
</gene>
<evidence type="ECO:0000313" key="3">
    <source>
        <dbReference type="Proteomes" id="UP000554286"/>
    </source>
</evidence>
<name>A0A7W6RB75_9PROT</name>
<dbReference type="EMBL" id="JACIGK010000005">
    <property type="protein sequence ID" value="MBB4265330.1"/>
    <property type="molecule type" value="Genomic_DNA"/>
</dbReference>
<dbReference type="InterPro" id="IPR050834">
    <property type="entry name" value="Glycosyltransf_2"/>
</dbReference>
<dbReference type="GO" id="GO:0044010">
    <property type="term" value="P:single-species biofilm formation"/>
    <property type="evidence" value="ECO:0007669"/>
    <property type="project" value="TreeGrafter"/>
</dbReference>
<sequence>MSKVPSMVSRDPVVSVIMTVPQGVDTVQPTLLSVLSSSLDALELIVMVPDLDTGVRAHVRGLARVDPRVRPVRAPFGDRAVVRNKGAESALGDVLVFLDAGAFLEPTALARMVTCLRAHPAVTVVRGRVEGIVIPDHDLRAAEVIADLHADDDGDVLAVRRIDWDALGGFDPALEPCSDRAWLLRILAEGGVVRAITVATLGWGRIAGQADQVLSVASDLAGVRAVDRLCRTDDRNGAGGSAVRSACRRSRAWRRRGFARALLAAGEGDRLRPLSVLAQALVIDATLALRDPLATLRTAAGALTTAVLSWRLGQIIGGVPARRAACAATP</sequence>
<dbReference type="SUPFAM" id="SSF53448">
    <property type="entry name" value="Nucleotide-diphospho-sugar transferases"/>
    <property type="match status" value="1"/>
</dbReference>
<dbReference type="CDD" id="cd00761">
    <property type="entry name" value="Glyco_tranf_GTA_type"/>
    <property type="match status" value="1"/>
</dbReference>
<protein>
    <recommendedName>
        <fullName evidence="1">Glycosyltransferase 2-like domain-containing protein</fullName>
    </recommendedName>
</protein>
<dbReference type="Pfam" id="PF00535">
    <property type="entry name" value="Glycos_transf_2"/>
    <property type="match status" value="1"/>
</dbReference>
<keyword evidence="3" id="KW-1185">Reference proteome</keyword>
<evidence type="ECO:0000313" key="2">
    <source>
        <dbReference type="EMBL" id="MBB4265330.1"/>
    </source>
</evidence>
<feature type="domain" description="Glycosyltransferase 2-like" evidence="1">
    <location>
        <begin position="15"/>
        <end position="129"/>
    </location>
</feature>
<dbReference type="AlphaFoldDB" id="A0A7W6RB75"/>
<organism evidence="2 3">
    <name type="scientific">Roseospira visakhapatnamensis</name>
    <dbReference type="NCBI Taxonomy" id="390880"/>
    <lineage>
        <taxon>Bacteria</taxon>
        <taxon>Pseudomonadati</taxon>
        <taxon>Pseudomonadota</taxon>
        <taxon>Alphaproteobacteria</taxon>
        <taxon>Rhodospirillales</taxon>
        <taxon>Rhodospirillaceae</taxon>
        <taxon>Roseospira</taxon>
    </lineage>
</organism>
<dbReference type="PANTHER" id="PTHR43685">
    <property type="entry name" value="GLYCOSYLTRANSFERASE"/>
    <property type="match status" value="1"/>
</dbReference>
<evidence type="ECO:0000259" key="1">
    <source>
        <dbReference type="Pfam" id="PF00535"/>
    </source>
</evidence>
<comment type="caution">
    <text evidence="2">The sequence shown here is derived from an EMBL/GenBank/DDBJ whole genome shotgun (WGS) entry which is preliminary data.</text>
</comment>
<dbReference type="Gene3D" id="3.90.550.10">
    <property type="entry name" value="Spore Coat Polysaccharide Biosynthesis Protein SpsA, Chain A"/>
    <property type="match status" value="1"/>
</dbReference>
<reference evidence="2 3" key="1">
    <citation type="submission" date="2020-08" db="EMBL/GenBank/DDBJ databases">
        <title>Genome sequencing of Purple Non-Sulfur Bacteria from various extreme environments.</title>
        <authorList>
            <person name="Mayer M."/>
        </authorList>
    </citation>
    <scope>NUCLEOTIDE SEQUENCE [LARGE SCALE GENOMIC DNA]</scope>
    <source>
        <strain evidence="2 3">JA131</strain>
    </source>
</reference>
<dbReference type="PANTHER" id="PTHR43685:SF2">
    <property type="entry name" value="GLYCOSYLTRANSFERASE 2-LIKE DOMAIN-CONTAINING PROTEIN"/>
    <property type="match status" value="1"/>
</dbReference>
<dbReference type="InterPro" id="IPR029044">
    <property type="entry name" value="Nucleotide-diphossugar_trans"/>
</dbReference>
<dbReference type="InterPro" id="IPR001173">
    <property type="entry name" value="Glyco_trans_2-like"/>
</dbReference>
<dbReference type="Proteomes" id="UP000554286">
    <property type="component" value="Unassembled WGS sequence"/>
</dbReference>
<accession>A0A7W6RB75</accession>